<evidence type="ECO:0000256" key="1">
    <source>
        <dbReference type="ARBA" id="ARBA00022723"/>
    </source>
</evidence>
<dbReference type="SUPFAM" id="SSF57850">
    <property type="entry name" value="RING/U-box"/>
    <property type="match status" value="1"/>
</dbReference>
<dbReference type="SMART" id="SM00184">
    <property type="entry name" value="RING"/>
    <property type="match status" value="1"/>
</dbReference>
<dbReference type="SMART" id="SM01197">
    <property type="entry name" value="FANCL_C"/>
    <property type="match status" value="1"/>
</dbReference>
<dbReference type="CDD" id="cd16454">
    <property type="entry name" value="RING-H2_PA-TM-RING"/>
    <property type="match status" value="1"/>
</dbReference>
<dbReference type="GO" id="GO:0006511">
    <property type="term" value="P:ubiquitin-dependent protein catabolic process"/>
    <property type="evidence" value="ECO:0007669"/>
    <property type="project" value="TreeGrafter"/>
</dbReference>
<dbReference type="EMBL" id="JAFCMP010000005">
    <property type="protein sequence ID" value="KAG5192489.1"/>
    <property type="molecule type" value="Genomic_DNA"/>
</dbReference>
<protein>
    <recommendedName>
        <fullName evidence="5">RING-type domain-containing protein</fullName>
    </recommendedName>
</protein>
<dbReference type="GO" id="GO:0008270">
    <property type="term" value="F:zinc ion binding"/>
    <property type="evidence" value="ECO:0007669"/>
    <property type="project" value="UniProtKB-KW"/>
</dbReference>
<dbReference type="PANTHER" id="PTHR45931:SF3">
    <property type="entry name" value="RING ZINC FINGER-CONTAINING PROTEIN"/>
    <property type="match status" value="1"/>
</dbReference>
<evidence type="ECO:0000256" key="2">
    <source>
        <dbReference type="ARBA" id="ARBA00022771"/>
    </source>
</evidence>
<reference evidence="6" key="1">
    <citation type="submission" date="2021-02" db="EMBL/GenBank/DDBJ databases">
        <title>First Annotated Genome of the Yellow-green Alga Tribonema minus.</title>
        <authorList>
            <person name="Mahan K.M."/>
        </authorList>
    </citation>
    <scope>NUCLEOTIDE SEQUENCE</scope>
    <source>
        <strain evidence="6">UTEX B ZZ1240</strain>
    </source>
</reference>
<evidence type="ECO:0000313" key="6">
    <source>
        <dbReference type="EMBL" id="KAG5192489.1"/>
    </source>
</evidence>
<sequence>AKPTSSAAVSYSETADAEPIASVAELEEGGAAAAAAAAVAEHWGGGHTDCAICLTEFEGGDELRVLRCAHAFHAACLAPWLRAHRDCPLCKARIAGEDKRDDSSG</sequence>
<proteinExistence type="predicted"/>
<name>A0A836CP39_9STRA</name>
<dbReference type="OrthoDB" id="21204at2759"/>
<feature type="domain" description="RING-type" evidence="5">
    <location>
        <begin position="50"/>
        <end position="91"/>
    </location>
</feature>
<dbReference type="InterPro" id="IPR013083">
    <property type="entry name" value="Znf_RING/FYVE/PHD"/>
</dbReference>
<dbReference type="GO" id="GO:0061630">
    <property type="term" value="F:ubiquitin protein ligase activity"/>
    <property type="evidence" value="ECO:0007669"/>
    <property type="project" value="TreeGrafter"/>
</dbReference>
<keyword evidence="1" id="KW-0479">Metal-binding</keyword>
<keyword evidence="2 4" id="KW-0863">Zinc-finger</keyword>
<dbReference type="Proteomes" id="UP000664859">
    <property type="component" value="Unassembled WGS sequence"/>
</dbReference>
<keyword evidence="7" id="KW-1185">Reference proteome</keyword>
<accession>A0A836CP39</accession>
<keyword evidence="3" id="KW-0862">Zinc</keyword>
<dbReference type="PROSITE" id="PS50089">
    <property type="entry name" value="ZF_RING_2"/>
    <property type="match status" value="1"/>
</dbReference>
<feature type="non-terminal residue" evidence="6">
    <location>
        <position position="1"/>
    </location>
</feature>
<dbReference type="InterPro" id="IPR001841">
    <property type="entry name" value="Znf_RING"/>
</dbReference>
<evidence type="ECO:0000259" key="5">
    <source>
        <dbReference type="PROSITE" id="PS50089"/>
    </source>
</evidence>
<dbReference type="GO" id="GO:0005634">
    <property type="term" value="C:nucleus"/>
    <property type="evidence" value="ECO:0007669"/>
    <property type="project" value="TreeGrafter"/>
</dbReference>
<evidence type="ECO:0000256" key="3">
    <source>
        <dbReference type="ARBA" id="ARBA00022833"/>
    </source>
</evidence>
<feature type="non-terminal residue" evidence="6">
    <location>
        <position position="105"/>
    </location>
</feature>
<dbReference type="Pfam" id="PF13639">
    <property type="entry name" value="zf-RING_2"/>
    <property type="match status" value="1"/>
</dbReference>
<dbReference type="AlphaFoldDB" id="A0A836CP39"/>
<evidence type="ECO:0000256" key="4">
    <source>
        <dbReference type="PROSITE-ProRule" id="PRU00175"/>
    </source>
</evidence>
<gene>
    <name evidence="6" type="ORF">JKP88DRAFT_293231</name>
</gene>
<dbReference type="Gene3D" id="3.30.40.10">
    <property type="entry name" value="Zinc/RING finger domain, C3HC4 (zinc finger)"/>
    <property type="match status" value="1"/>
</dbReference>
<evidence type="ECO:0000313" key="7">
    <source>
        <dbReference type="Proteomes" id="UP000664859"/>
    </source>
</evidence>
<organism evidence="6 7">
    <name type="scientific">Tribonema minus</name>
    <dbReference type="NCBI Taxonomy" id="303371"/>
    <lineage>
        <taxon>Eukaryota</taxon>
        <taxon>Sar</taxon>
        <taxon>Stramenopiles</taxon>
        <taxon>Ochrophyta</taxon>
        <taxon>PX clade</taxon>
        <taxon>Xanthophyceae</taxon>
        <taxon>Tribonematales</taxon>
        <taxon>Tribonemataceae</taxon>
        <taxon>Tribonema</taxon>
    </lineage>
</organism>
<dbReference type="InterPro" id="IPR051834">
    <property type="entry name" value="RING_finger_E3_ligase"/>
</dbReference>
<dbReference type="PANTHER" id="PTHR45931">
    <property type="entry name" value="SI:CH211-59O9.10"/>
    <property type="match status" value="1"/>
</dbReference>
<comment type="caution">
    <text evidence="6">The sequence shown here is derived from an EMBL/GenBank/DDBJ whole genome shotgun (WGS) entry which is preliminary data.</text>
</comment>